<proteinExistence type="predicted"/>
<name>A0A7S3PQ43_9STRA</name>
<dbReference type="EMBL" id="HBIN01021677">
    <property type="protein sequence ID" value="CAE0446626.1"/>
    <property type="molecule type" value="Transcribed_RNA"/>
</dbReference>
<sequence length="260" mass="29403">MNWGQYSTFEKGGFHVDKEGSDGVEVKNSVENSAKFTRSLTIFKALDRLDIIKECKERNVDVISIHLLGADYVEAKSPERVFEALSRLLYLNGIHDLDLFFSGPNLDCSLNKSSRRLFFPGESTDHSHTSKLYAKTVVKFCDDLYHAPANLELIKHLRKPDLIVCFNAGIWGYDSWKDTITAIITNSSLRCPCIVTSYNKEEADDDHVAIKIISEKASGILWNWKPSHNIFSSLVSRESGIPGRLCIENNFWQAFSGFNT</sequence>
<accession>A0A7S3PQ43</accession>
<dbReference type="AlphaFoldDB" id="A0A7S3PQ43"/>
<gene>
    <name evidence="2" type="ORF">ASTO00021_LOCUS16617</name>
</gene>
<protein>
    <recommendedName>
        <fullName evidence="1">Mitochondrial splicing suppressor 51-like C-terminal domain-containing protein</fullName>
    </recommendedName>
</protein>
<evidence type="ECO:0000313" key="2">
    <source>
        <dbReference type="EMBL" id="CAE0446626.1"/>
    </source>
</evidence>
<dbReference type="PANTHER" id="PTHR28069">
    <property type="entry name" value="GH20023P"/>
    <property type="match status" value="1"/>
</dbReference>
<reference evidence="2" key="1">
    <citation type="submission" date="2021-01" db="EMBL/GenBank/DDBJ databases">
        <authorList>
            <person name="Corre E."/>
            <person name="Pelletier E."/>
            <person name="Niang G."/>
            <person name="Scheremetjew M."/>
            <person name="Finn R."/>
            <person name="Kale V."/>
            <person name="Holt S."/>
            <person name="Cochrane G."/>
            <person name="Meng A."/>
            <person name="Brown T."/>
            <person name="Cohen L."/>
        </authorList>
    </citation>
    <scope>NUCLEOTIDE SEQUENCE</scope>
    <source>
        <strain evidence="2">GSBS06</strain>
    </source>
</reference>
<dbReference type="Pfam" id="PF20179">
    <property type="entry name" value="MSS51_C"/>
    <property type="match status" value="1"/>
</dbReference>
<organism evidence="2">
    <name type="scientific">Aplanochytrium stocchinoi</name>
    <dbReference type="NCBI Taxonomy" id="215587"/>
    <lineage>
        <taxon>Eukaryota</taxon>
        <taxon>Sar</taxon>
        <taxon>Stramenopiles</taxon>
        <taxon>Bigyra</taxon>
        <taxon>Labyrinthulomycetes</taxon>
        <taxon>Thraustochytrida</taxon>
        <taxon>Thraustochytriidae</taxon>
        <taxon>Aplanochytrium</taxon>
    </lineage>
</organism>
<evidence type="ECO:0000259" key="1">
    <source>
        <dbReference type="Pfam" id="PF20179"/>
    </source>
</evidence>
<feature type="domain" description="Mitochondrial splicing suppressor 51-like C-terminal" evidence="1">
    <location>
        <begin position="40"/>
        <end position="237"/>
    </location>
</feature>
<dbReference type="InterPro" id="IPR046824">
    <property type="entry name" value="Mss51-like_C"/>
</dbReference>